<dbReference type="PROSITE" id="PS50931">
    <property type="entry name" value="HTH_LYSR"/>
    <property type="match status" value="1"/>
</dbReference>
<dbReference type="Gene3D" id="1.10.10.10">
    <property type="entry name" value="Winged helix-like DNA-binding domain superfamily/Winged helix DNA-binding domain"/>
    <property type="match status" value="1"/>
</dbReference>
<dbReference type="GO" id="GO:0003700">
    <property type="term" value="F:DNA-binding transcription factor activity"/>
    <property type="evidence" value="ECO:0007669"/>
    <property type="project" value="InterPro"/>
</dbReference>
<dbReference type="NCBIfam" id="TIGR03298">
    <property type="entry name" value="argP"/>
    <property type="match status" value="1"/>
</dbReference>
<dbReference type="NCBIfam" id="NF002964">
    <property type="entry name" value="PRK03635.1"/>
    <property type="match status" value="1"/>
</dbReference>
<reference evidence="6 7" key="1">
    <citation type="submission" date="2018-11" db="EMBL/GenBank/DDBJ databases">
        <authorList>
            <person name="Criscuolo A."/>
        </authorList>
    </citation>
    <scope>NUCLEOTIDE SEQUENCE [LARGE SCALE GENOMIC DNA]</scope>
    <source>
        <strain evidence="6">ACIP111625</strain>
    </source>
</reference>
<feature type="domain" description="HTH lysR-type" evidence="5">
    <location>
        <begin position="2"/>
        <end position="58"/>
    </location>
</feature>
<keyword evidence="2" id="KW-0805">Transcription regulation</keyword>
<evidence type="ECO:0000256" key="4">
    <source>
        <dbReference type="ARBA" id="ARBA00023163"/>
    </source>
</evidence>
<evidence type="ECO:0000313" key="6">
    <source>
        <dbReference type="EMBL" id="VDC33180.1"/>
    </source>
</evidence>
<dbReference type="Pfam" id="PF00126">
    <property type="entry name" value="HTH_1"/>
    <property type="match status" value="1"/>
</dbReference>
<organism evidence="6 7">
    <name type="scientific">Pseudogemmobacter humi</name>
    <dbReference type="NCBI Taxonomy" id="2483812"/>
    <lineage>
        <taxon>Bacteria</taxon>
        <taxon>Pseudomonadati</taxon>
        <taxon>Pseudomonadota</taxon>
        <taxon>Alphaproteobacteria</taxon>
        <taxon>Rhodobacterales</taxon>
        <taxon>Paracoccaceae</taxon>
        <taxon>Pseudogemmobacter</taxon>
    </lineage>
</organism>
<evidence type="ECO:0000256" key="2">
    <source>
        <dbReference type="ARBA" id="ARBA00023015"/>
    </source>
</evidence>
<sequence length="301" mass="31872">MLDPAQLAALAAVHRRGAFDLAAAELAVTPSAVSQRIRALEERIGTLLIRRGQPCAATEAGLRLIRHFDEIALLESRLGEDLPALSAGPASLRIAVNADSLATWVLPALAACEDFLYDLVIDDQDVSQDWLRRGEVMAAITGHPGPLQGCDTVALGALRYRATASPDYLATWFPEGVTPGALARAPTLVFSGIDRLQHLWAARETGGALPAAGLPCHRLASSQGFVEACVLGLGWAMNPEALAAPHLASGALVEIRPESPLDVALYWQFPRLMGPALAPLTKAIRAQAARALIPPECRGGR</sequence>
<keyword evidence="7" id="KW-1185">Reference proteome</keyword>
<dbReference type="AlphaFoldDB" id="A0A3P5XYF8"/>
<dbReference type="Pfam" id="PF03466">
    <property type="entry name" value="LysR_substrate"/>
    <property type="match status" value="1"/>
</dbReference>
<dbReference type="NCBIfam" id="NF009888">
    <property type="entry name" value="PRK13348.1"/>
    <property type="match status" value="1"/>
</dbReference>
<keyword evidence="3" id="KW-0238">DNA-binding</keyword>
<dbReference type="InterPro" id="IPR050176">
    <property type="entry name" value="LTTR"/>
</dbReference>
<keyword evidence="4" id="KW-0804">Transcription</keyword>
<dbReference type="InterPro" id="IPR036388">
    <property type="entry name" value="WH-like_DNA-bd_sf"/>
</dbReference>
<evidence type="ECO:0000313" key="7">
    <source>
        <dbReference type="Proteomes" id="UP000277498"/>
    </source>
</evidence>
<dbReference type="OrthoDB" id="3252676at2"/>
<dbReference type="InterPro" id="IPR000847">
    <property type="entry name" value="LysR_HTH_N"/>
</dbReference>
<proteinExistence type="inferred from homology"/>
<dbReference type="Proteomes" id="UP000277498">
    <property type="component" value="Unassembled WGS sequence"/>
</dbReference>
<name>A0A3P5XYF8_9RHOB</name>
<protein>
    <submittedName>
        <fullName evidence="6">Putative HTH-type transcriptional regulator/MT2039</fullName>
    </submittedName>
</protein>
<comment type="similarity">
    <text evidence="1">Belongs to the LysR transcriptional regulatory family.</text>
</comment>
<dbReference type="EMBL" id="UXAW01000107">
    <property type="protein sequence ID" value="VDC33180.1"/>
    <property type="molecule type" value="Genomic_DNA"/>
</dbReference>
<evidence type="ECO:0000256" key="1">
    <source>
        <dbReference type="ARBA" id="ARBA00009437"/>
    </source>
</evidence>
<gene>
    <name evidence="6" type="ORF">XINFAN_03682</name>
</gene>
<evidence type="ECO:0000259" key="5">
    <source>
        <dbReference type="PROSITE" id="PS50931"/>
    </source>
</evidence>
<dbReference type="RefSeq" id="WP_124088371.1">
    <property type="nucleotide sequence ID" value="NZ_UXAW01000107.1"/>
</dbReference>
<dbReference type="PANTHER" id="PTHR30579">
    <property type="entry name" value="TRANSCRIPTIONAL REGULATOR"/>
    <property type="match status" value="1"/>
</dbReference>
<dbReference type="SUPFAM" id="SSF46785">
    <property type="entry name" value="Winged helix' DNA-binding domain"/>
    <property type="match status" value="1"/>
</dbReference>
<evidence type="ECO:0000256" key="3">
    <source>
        <dbReference type="ARBA" id="ARBA00023125"/>
    </source>
</evidence>
<dbReference type="InterPro" id="IPR036390">
    <property type="entry name" value="WH_DNA-bd_sf"/>
</dbReference>
<dbReference type="InterPro" id="IPR005119">
    <property type="entry name" value="LysR_subst-bd"/>
</dbReference>
<accession>A0A3P5XYF8</accession>
<dbReference type="InterPro" id="IPR017685">
    <property type="entry name" value="ArgP"/>
</dbReference>
<dbReference type="GO" id="GO:0003677">
    <property type="term" value="F:DNA binding"/>
    <property type="evidence" value="ECO:0007669"/>
    <property type="project" value="UniProtKB-KW"/>
</dbReference>
<dbReference type="SUPFAM" id="SSF53850">
    <property type="entry name" value="Periplasmic binding protein-like II"/>
    <property type="match status" value="1"/>
</dbReference>
<dbReference type="Gene3D" id="3.40.190.290">
    <property type="match status" value="1"/>
</dbReference>
<dbReference type="PANTHER" id="PTHR30579:SF2">
    <property type="entry name" value="HTH-TYPE TRANSCRIPTIONAL REGULATOR ARGP"/>
    <property type="match status" value="1"/>
</dbReference>